<dbReference type="RefSeq" id="WP_311689359.1">
    <property type="nucleotide sequence ID" value="NZ_JAVRHL010000001.1"/>
</dbReference>
<dbReference type="Proteomes" id="UP001265259">
    <property type="component" value="Unassembled WGS sequence"/>
</dbReference>
<reference evidence="2 3" key="1">
    <citation type="submission" date="2023-09" db="EMBL/GenBank/DDBJ databases">
        <authorList>
            <person name="Rey-Velasco X."/>
        </authorList>
    </citation>
    <scope>NUCLEOTIDE SEQUENCE [LARGE SCALE GENOMIC DNA]</scope>
    <source>
        <strain evidence="2 3">F158</strain>
    </source>
</reference>
<accession>A0ABU3DD47</accession>
<comment type="caution">
    <text evidence="2">The sequence shown here is derived from an EMBL/GenBank/DDBJ whole genome shotgun (WGS) entry which is preliminary data.</text>
</comment>
<feature type="chain" id="PRO_5045096294" evidence="1">
    <location>
        <begin position="29"/>
        <end position="244"/>
    </location>
</feature>
<evidence type="ECO:0000313" key="3">
    <source>
        <dbReference type="Proteomes" id="UP001265259"/>
    </source>
</evidence>
<gene>
    <name evidence="2" type="ORF">RM543_02720</name>
</gene>
<organism evidence="2 3">
    <name type="scientific">Tropicimonas omnivorans</name>
    <dbReference type="NCBI Taxonomy" id="3075590"/>
    <lineage>
        <taxon>Bacteria</taxon>
        <taxon>Pseudomonadati</taxon>
        <taxon>Pseudomonadota</taxon>
        <taxon>Alphaproteobacteria</taxon>
        <taxon>Rhodobacterales</taxon>
        <taxon>Roseobacteraceae</taxon>
        <taxon>Tropicimonas</taxon>
    </lineage>
</organism>
<keyword evidence="1" id="KW-0732">Signal</keyword>
<feature type="signal peptide" evidence="1">
    <location>
        <begin position="1"/>
        <end position="28"/>
    </location>
</feature>
<evidence type="ECO:0000313" key="2">
    <source>
        <dbReference type="EMBL" id="MDT0681585.1"/>
    </source>
</evidence>
<proteinExistence type="predicted"/>
<protein>
    <submittedName>
        <fullName evidence="2">Uncharacterized protein</fullName>
    </submittedName>
</protein>
<evidence type="ECO:0000256" key="1">
    <source>
        <dbReference type="SAM" id="SignalP"/>
    </source>
</evidence>
<name>A0ABU3DD47_9RHOB</name>
<keyword evidence="3" id="KW-1185">Reference proteome</keyword>
<sequence>MTMSRLTCLGAALLCAGLPALAPTPAPAQTPAVPEGCEAVLSVQSQGCAATLYWRCESAPEGTLFQATYGEEGARAVSVFDAEFQWLDSRHFADGAQEVLQLPAEDPASLSELLEEGRDSYEFIIEESGPGYEREIMHRGFDQLTGNTREIDGEELLETEFTATASDLGTGEVLYSVSGLQYVLEDERLFLLGTEVFEQGGQTIESSLDPVRIRRPGEAGFGDVVPRYGCDAPADISYRIEALR</sequence>
<dbReference type="EMBL" id="JAVRHL010000001">
    <property type="protein sequence ID" value="MDT0681585.1"/>
    <property type="molecule type" value="Genomic_DNA"/>
</dbReference>